<sequence length="862" mass="91801">MTCTSSFWAHVFMTACLLWITGCVAQKVYYDCGAKVDLVDVQGLILSPGFPYNYTSGTHCVWQFFVPVGHQLALEIFDFDVFEGQEPVAQYSADSDTDEDGADADHWTTVPPGSLVTEKDATRSPAQGGSGNKPRSLHVVQGEHGLVQEQSIEVGQISNSAKKPTSDTASAQQLLPAPAGKSAKSVASPVHRGNLNQRAQGSVPSLARGEGEHTALTSPVPTDTDPVSPETQQSVVDACPHDVLYISDLLTFASRFCGTNRPSSSQLVFGSSQEMVEVIMELITTTHWGRGFALLFHYHNQTELGEGYRRHAFTPAGASKVDSLLAAVSGAAFFAVVLTSALCIIFRPKFCPKSSNSGSASNSEVQQGVQNSGADVSELQLVSPNQPDQVVPAENNKHSLSVPHAGYPIGVGGDLSQNAEVDLSSNGLTELDLGADEVFIISSVPSPSSRLLFPAHPQRERFLRHSDTCAGTVTGWPSPDPAASPTGSHAAQDGLASCARPRAWSVRTFQDFLHPLPQLHKKWCSWNSASPFTKLVDSAPSGLVSDSREEDSRKIFSDPQLDVQNSSITSDSSMSNASYPLTQPAQRQRRLNSASNLRRSRFTGPCFGLLSASGLSDGTKATGGPHLQATPPETGNTSSGLSGISCEFPAESDHVSVPVFAICEEEDRQPLVLAEHLAQRSMMNELSRGLIDGKGPVSGGHYPGSQSPANGPLLQRGRSEWRPWGSQASGGASPHLLPSDSLKTTNSTDLKSAFAHGTANQIQVDLNFYKPVIPFESCSLVQALTKQGAPILLFQIINAELCSEEGCTVLKPEPLRNASVNPQLGKPQNEDMSPEGRKHAHAVPVLDPTGKLGPDHATGVAQ</sequence>
<name>A0ACC2GQQ9_DALPE</name>
<dbReference type="EMBL" id="CM055737">
    <property type="protein sequence ID" value="KAJ8005798.1"/>
    <property type="molecule type" value="Genomic_DNA"/>
</dbReference>
<organism evidence="1 2">
    <name type="scientific">Dallia pectoralis</name>
    <name type="common">Alaska blackfish</name>
    <dbReference type="NCBI Taxonomy" id="75939"/>
    <lineage>
        <taxon>Eukaryota</taxon>
        <taxon>Metazoa</taxon>
        <taxon>Chordata</taxon>
        <taxon>Craniata</taxon>
        <taxon>Vertebrata</taxon>
        <taxon>Euteleostomi</taxon>
        <taxon>Actinopterygii</taxon>
        <taxon>Neopterygii</taxon>
        <taxon>Teleostei</taxon>
        <taxon>Protacanthopterygii</taxon>
        <taxon>Esociformes</taxon>
        <taxon>Umbridae</taxon>
        <taxon>Dallia</taxon>
    </lineage>
</organism>
<reference evidence="1" key="1">
    <citation type="submission" date="2021-05" db="EMBL/GenBank/DDBJ databases">
        <authorList>
            <person name="Pan Q."/>
            <person name="Jouanno E."/>
            <person name="Zahm M."/>
            <person name="Klopp C."/>
            <person name="Cabau C."/>
            <person name="Louis A."/>
            <person name="Berthelot C."/>
            <person name="Parey E."/>
            <person name="Roest Crollius H."/>
            <person name="Montfort J."/>
            <person name="Robinson-Rechavi M."/>
            <person name="Bouchez O."/>
            <person name="Lampietro C."/>
            <person name="Lopez Roques C."/>
            <person name="Donnadieu C."/>
            <person name="Postlethwait J."/>
            <person name="Bobe J."/>
            <person name="Dillon D."/>
            <person name="Chandos A."/>
            <person name="von Hippel F."/>
            <person name="Guiguen Y."/>
        </authorList>
    </citation>
    <scope>NUCLEOTIDE SEQUENCE</scope>
    <source>
        <strain evidence="1">YG-Jan2019</strain>
    </source>
</reference>
<accession>A0ACC2GQQ9</accession>
<keyword evidence="2" id="KW-1185">Reference proteome</keyword>
<proteinExistence type="predicted"/>
<dbReference type="Proteomes" id="UP001157502">
    <property type="component" value="Chromosome 10"/>
</dbReference>
<gene>
    <name evidence="1" type="ORF">DPEC_G00121620</name>
</gene>
<comment type="caution">
    <text evidence="1">The sequence shown here is derived from an EMBL/GenBank/DDBJ whole genome shotgun (WGS) entry which is preliminary data.</text>
</comment>
<evidence type="ECO:0000313" key="1">
    <source>
        <dbReference type="EMBL" id="KAJ8005798.1"/>
    </source>
</evidence>
<protein>
    <submittedName>
        <fullName evidence="1">Uncharacterized protein</fullName>
    </submittedName>
</protein>
<evidence type="ECO:0000313" key="2">
    <source>
        <dbReference type="Proteomes" id="UP001157502"/>
    </source>
</evidence>